<evidence type="ECO:0000313" key="7">
    <source>
        <dbReference type="Proteomes" id="UP000002484"/>
    </source>
</evidence>
<dbReference type="SUPFAM" id="SSF54368">
    <property type="entry name" value="Glutamine synthetase, N-terminal domain"/>
    <property type="match status" value="1"/>
</dbReference>
<comment type="similarity">
    <text evidence="1 3 4">Belongs to the glutamine synthetase family.</text>
</comment>
<dbReference type="PANTHER" id="PTHR43785:SF12">
    <property type="entry name" value="TYPE-1 GLUTAMINE SYNTHETASE 2"/>
    <property type="match status" value="1"/>
</dbReference>
<dbReference type="InParanoid" id="E3JDL6"/>
<dbReference type="Gene3D" id="3.10.20.70">
    <property type="entry name" value="Glutamine synthetase, N-terminal domain"/>
    <property type="match status" value="1"/>
</dbReference>
<sequence>MDGERASSVTAELRARGVDAVALTFVDNSGITRAKCVPVGGLERAAVVGVGASPSFDAFLLNDDLAAGRYAGGPVGDLRLRPDLDRVVPLAAQPGWAWAPADRFDQLGRPHPQDTRAILRREAEGFAERHLPALAGIEIEWTIYPDRPGDAVPRPAAAGPAYGLERVIEQADYLRDIVRALTEQGLTVEQIHPEYAPGQFEVSTAPEDPLGAADSSVLVRQTIRAVGARHGLRTSFSPAVVAAGVGNGGHAHVSLRRGAVADRGGAVRAGQGGAAGAGQGGGREVLIDGTGPAGLSALGEHFAAGILAHLPALLAVGAPSVASYLRLKPSRWAGAFACWGVENREAALRLVTGLAVGGQAAQAPDSALKASAEQWLHASPHLEIKCFDLTANPYLMLASVLACGRSGIEDGARLPEPVDVDPAALPAAERARRGLEALPGRLGDAVAAFEADPVLRAAFGAELHDTIVTVRRAEIELFATADADEVVAQSLWRH</sequence>
<reference evidence="6 7" key="1">
    <citation type="submission" date="2010-10" db="EMBL/GenBank/DDBJ databases">
        <title>Complete sequence of Frankia sp. EuI1c.</title>
        <authorList>
            <consortium name="US DOE Joint Genome Institute"/>
            <person name="Lucas S."/>
            <person name="Copeland A."/>
            <person name="Lapidus A."/>
            <person name="Cheng J.-F."/>
            <person name="Bruce D."/>
            <person name="Goodwin L."/>
            <person name="Pitluck S."/>
            <person name="Chertkov O."/>
            <person name="Detter J.C."/>
            <person name="Han C."/>
            <person name="Tapia R."/>
            <person name="Land M."/>
            <person name="Hauser L."/>
            <person name="Jeffries C."/>
            <person name="Kyrpides N."/>
            <person name="Ivanova N."/>
            <person name="Mikhailova N."/>
            <person name="Beauchemin N."/>
            <person name="Sen A."/>
            <person name="Sur S.A."/>
            <person name="Gtari M."/>
            <person name="Wall L."/>
            <person name="Tisa L."/>
            <person name="Woyke T."/>
        </authorList>
    </citation>
    <scope>NUCLEOTIDE SEQUENCE [LARGE SCALE GENOMIC DNA]</scope>
    <source>
        <strain evidence="7">DSM 45817 / CECT 9037 / EuI1c</strain>
    </source>
</reference>
<keyword evidence="2" id="KW-0436">Ligase</keyword>
<organism evidence="6 7">
    <name type="scientific">Pseudofrankia inefficax (strain DSM 45817 / CECT 9037 / DDB 130130 / EuI1c)</name>
    <name type="common">Frankia inefficax</name>
    <dbReference type="NCBI Taxonomy" id="298654"/>
    <lineage>
        <taxon>Bacteria</taxon>
        <taxon>Bacillati</taxon>
        <taxon>Actinomycetota</taxon>
        <taxon>Actinomycetes</taxon>
        <taxon>Frankiales</taxon>
        <taxon>Frankiaceae</taxon>
        <taxon>Pseudofrankia</taxon>
    </lineage>
</organism>
<dbReference type="HOGENOM" id="CLU_017290_6_0_11"/>
<dbReference type="SUPFAM" id="SSF55931">
    <property type="entry name" value="Glutamine synthetase/guanido kinase"/>
    <property type="match status" value="1"/>
</dbReference>
<dbReference type="InterPro" id="IPR008146">
    <property type="entry name" value="Gln_synth_cat_dom"/>
</dbReference>
<accession>E3JDL6</accession>
<dbReference type="InterPro" id="IPR036651">
    <property type="entry name" value="Gln_synt_N_sf"/>
</dbReference>
<evidence type="ECO:0000259" key="5">
    <source>
        <dbReference type="PROSITE" id="PS51987"/>
    </source>
</evidence>
<dbReference type="KEGG" id="fri:FraEuI1c_6813"/>
<evidence type="ECO:0000313" key="6">
    <source>
        <dbReference type="EMBL" id="ADP84782.1"/>
    </source>
</evidence>
<dbReference type="PANTHER" id="PTHR43785">
    <property type="entry name" value="GAMMA-GLUTAMYLPUTRESCINE SYNTHETASE"/>
    <property type="match status" value="1"/>
</dbReference>
<evidence type="ECO:0000256" key="4">
    <source>
        <dbReference type="RuleBase" id="RU000384"/>
    </source>
</evidence>
<dbReference type="SMART" id="SM01230">
    <property type="entry name" value="Gln-synt_C"/>
    <property type="match status" value="1"/>
</dbReference>
<dbReference type="AlphaFoldDB" id="E3JDL6"/>
<dbReference type="EMBL" id="CP002299">
    <property type="protein sequence ID" value="ADP84782.1"/>
    <property type="molecule type" value="Genomic_DNA"/>
</dbReference>
<dbReference type="PROSITE" id="PS51987">
    <property type="entry name" value="GS_CATALYTIC"/>
    <property type="match status" value="1"/>
</dbReference>
<dbReference type="Proteomes" id="UP000002484">
    <property type="component" value="Chromosome"/>
</dbReference>
<dbReference type="GO" id="GO:0006542">
    <property type="term" value="P:glutamine biosynthetic process"/>
    <property type="evidence" value="ECO:0007669"/>
    <property type="project" value="InterPro"/>
</dbReference>
<proteinExistence type="inferred from homology"/>
<dbReference type="Gene3D" id="3.30.590.10">
    <property type="entry name" value="Glutamine synthetase/guanido kinase, catalytic domain"/>
    <property type="match status" value="1"/>
</dbReference>
<dbReference type="Pfam" id="PF00120">
    <property type="entry name" value="Gln-synt_C"/>
    <property type="match status" value="2"/>
</dbReference>
<gene>
    <name evidence="6" type="ordered locus">FraEuI1c_6813</name>
</gene>
<dbReference type="RefSeq" id="WP_013427893.1">
    <property type="nucleotide sequence ID" value="NC_014666.1"/>
</dbReference>
<dbReference type="eggNOG" id="COG0174">
    <property type="taxonomic scope" value="Bacteria"/>
</dbReference>
<dbReference type="STRING" id="298654.FraEuI1c_6813"/>
<evidence type="ECO:0000256" key="2">
    <source>
        <dbReference type="ARBA" id="ARBA00022598"/>
    </source>
</evidence>
<dbReference type="OrthoDB" id="3277468at2"/>
<name>E3JDL6_PSEI1</name>
<feature type="domain" description="GS catalytic" evidence="5">
    <location>
        <begin position="115"/>
        <end position="494"/>
    </location>
</feature>
<protein>
    <submittedName>
        <fullName evidence="6">Glutamine synthetase catalytic region</fullName>
    </submittedName>
</protein>
<keyword evidence="7" id="KW-1185">Reference proteome</keyword>
<evidence type="ECO:0000256" key="1">
    <source>
        <dbReference type="ARBA" id="ARBA00009897"/>
    </source>
</evidence>
<dbReference type="InterPro" id="IPR014746">
    <property type="entry name" value="Gln_synth/guanido_kin_cat_dom"/>
</dbReference>
<evidence type="ECO:0000256" key="3">
    <source>
        <dbReference type="PROSITE-ProRule" id="PRU01331"/>
    </source>
</evidence>
<dbReference type="GO" id="GO:0004356">
    <property type="term" value="F:glutamine synthetase activity"/>
    <property type="evidence" value="ECO:0007669"/>
    <property type="project" value="InterPro"/>
</dbReference>
<dbReference type="FunCoup" id="E3JDL6">
    <property type="interactions" value="150"/>
</dbReference>